<feature type="binding site" evidence="2">
    <location>
        <position position="76"/>
    </location>
    <ligand>
        <name>Mg(2+)</name>
        <dbReference type="ChEBI" id="CHEBI:18420"/>
        <label>3</label>
    </ligand>
</feature>
<dbReference type="NCBIfam" id="TIGR01379">
    <property type="entry name" value="thiL"/>
    <property type="match status" value="1"/>
</dbReference>
<reference evidence="4 5" key="1">
    <citation type="journal article" date="2005" name="Nucleic Acids Res.">
        <title>Genomic blueprint of Hahella chejuensis, a marine microbe producing an algicidal agent.</title>
        <authorList>
            <person name="Jeong H."/>
            <person name="Yim J.H."/>
            <person name="Lee C."/>
            <person name="Choi S.-H."/>
            <person name="Park Y.K."/>
            <person name="Yoon S.H."/>
            <person name="Hur C.-G."/>
            <person name="Kang H.-Y."/>
            <person name="Kim D."/>
            <person name="Lee H.H."/>
            <person name="Park K.H."/>
            <person name="Park S.-H."/>
            <person name="Park H.-S."/>
            <person name="Lee H.K."/>
            <person name="Oh T.K."/>
            <person name="Kim J.F."/>
        </authorList>
    </citation>
    <scope>NUCLEOTIDE SEQUENCE [LARGE SCALE GENOMIC DNA]</scope>
    <source>
        <strain evidence="4 5">KCTC 2396</strain>
    </source>
</reference>
<evidence type="ECO:0000313" key="5">
    <source>
        <dbReference type="Proteomes" id="UP000000238"/>
    </source>
</evidence>
<dbReference type="SUPFAM" id="SSF56042">
    <property type="entry name" value="PurM C-terminal domain-like"/>
    <property type="match status" value="1"/>
</dbReference>
<keyword evidence="5" id="KW-1185">Reference proteome</keyword>
<dbReference type="InterPro" id="IPR006283">
    <property type="entry name" value="ThiL-like"/>
</dbReference>
<feature type="binding site" evidence="2">
    <location>
        <position position="76"/>
    </location>
    <ligand>
        <name>Mg(2+)</name>
        <dbReference type="ChEBI" id="CHEBI:18420"/>
        <label>2</label>
    </ligand>
</feature>
<dbReference type="Proteomes" id="UP000000238">
    <property type="component" value="Chromosome"/>
</dbReference>
<dbReference type="Gene3D" id="3.30.1330.10">
    <property type="entry name" value="PurM-like, N-terminal domain"/>
    <property type="match status" value="1"/>
</dbReference>
<feature type="binding site" evidence="2">
    <location>
        <position position="46"/>
    </location>
    <ligand>
        <name>Mg(2+)</name>
        <dbReference type="ChEBI" id="CHEBI:18420"/>
        <label>4</label>
    </ligand>
</feature>
<dbReference type="SUPFAM" id="SSF55326">
    <property type="entry name" value="PurM N-terminal domain-like"/>
    <property type="match status" value="1"/>
</dbReference>
<keyword evidence="1 2" id="KW-0784">Thiamine biosynthesis</keyword>
<dbReference type="GO" id="GO:0005524">
    <property type="term" value="F:ATP binding"/>
    <property type="evidence" value="ECO:0007669"/>
    <property type="project" value="UniProtKB-UniRule"/>
</dbReference>
<evidence type="ECO:0000256" key="1">
    <source>
        <dbReference type="ARBA" id="ARBA00022977"/>
    </source>
</evidence>
<gene>
    <name evidence="2 4" type="primary">thiL</name>
    <name evidence="4" type="ordered locus">HCH_05952</name>
</gene>
<comment type="pathway">
    <text evidence="2">Cofactor biosynthesis; thiamine diphosphate biosynthesis; thiamine diphosphate from thiamine phosphate: step 1/1.</text>
</comment>
<comment type="function">
    <text evidence="2">Catalyzes the ATP-dependent phosphorylation of thiamine-monophosphate (TMP) to form thiamine-pyrophosphate (TPP), the active form of vitamin B1.</text>
</comment>
<feature type="binding site" evidence="2">
    <location>
        <position position="55"/>
    </location>
    <ligand>
        <name>substrate</name>
    </ligand>
</feature>
<dbReference type="UniPathway" id="UPA00060">
    <property type="reaction ID" value="UER00142"/>
</dbReference>
<dbReference type="STRING" id="349521.HCH_05952"/>
<feature type="binding site" evidence="2">
    <location>
        <position position="76"/>
    </location>
    <ligand>
        <name>Mg(2+)</name>
        <dbReference type="ChEBI" id="CHEBI:18420"/>
        <label>4</label>
    </ligand>
</feature>
<protein>
    <recommendedName>
        <fullName evidence="2">Thiamine-monophosphate kinase</fullName>
        <shortName evidence="2">TMP kinase</shortName>
        <shortName evidence="2">Thiamine-phosphate kinase</shortName>
        <ecNumber evidence="2">2.7.4.16</ecNumber>
    </recommendedName>
</protein>
<keyword evidence="2" id="KW-0547">Nucleotide-binding</keyword>
<dbReference type="EMBL" id="CP000155">
    <property type="protein sequence ID" value="ABC32603.1"/>
    <property type="molecule type" value="Genomic_DNA"/>
</dbReference>
<dbReference type="OrthoDB" id="9802811at2"/>
<feature type="binding site" evidence="2">
    <location>
        <position position="316"/>
    </location>
    <ligand>
        <name>substrate</name>
    </ligand>
</feature>
<dbReference type="AlphaFoldDB" id="Q2S9S1"/>
<feature type="binding site" evidence="2">
    <location>
        <position position="213"/>
    </location>
    <ligand>
        <name>ATP</name>
        <dbReference type="ChEBI" id="CHEBI:30616"/>
    </ligand>
</feature>
<dbReference type="RefSeq" id="WP_011399661.1">
    <property type="nucleotide sequence ID" value="NC_007645.1"/>
</dbReference>
<dbReference type="PANTHER" id="PTHR30270:SF0">
    <property type="entry name" value="THIAMINE-MONOPHOSPHATE KINASE"/>
    <property type="match status" value="1"/>
</dbReference>
<accession>Q2S9S1</accession>
<feature type="binding site" evidence="2">
    <location>
        <position position="32"/>
    </location>
    <ligand>
        <name>Mg(2+)</name>
        <dbReference type="ChEBI" id="CHEBI:18420"/>
        <label>3</label>
    </ligand>
</feature>
<dbReference type="InterPro" id="IPR016188">
    <property type="entry name" value="PurM-like_N"/>
</dbReference>
<feature type="binding site" evidence="2">
    <location>
        <position position="48"/>
    </location>
    <ligand>
        <name>Mg(2+)</name>
        <dbReference type="ChEBI" id="CHEBI:18420"/>
        <label>2</label>
    </ligand>
</feature>
<keyword evidence="2 4" id="KW-0808">Transferase</keyword>
<dbReference type="KEGG" id="hch:HCH_05952"/>
<dbReference type="PIRSF" id="PIRSF005303">
    <property type="entry name" value="Thiam_monoph_kin"/>
    <property type="match status" value="1"/>
</dbReference>
<feature type="binding site" evidence="2">
    <location>
        <position position="47"/>
    </location>
    <ligand>
        <name>Mg(2+)</name>
        <dbReference type="ChEBI" id="CHEBI:18420"/>
        <label>1</label>
    </ligand>
</feature>
<dbReference type="Pfam" id="PF00586">
    <property type="entry name" value="AIRS"/>
    <property type="match status" value="1"/>
</dbReference>
<feature type="binding site" evidence="2">
    <location>
        <position position="48"/>
    </location>
    <ligand>
        <name>Mg(2+)</name>
        <dbReference type="ChEBI" id="CHEBI:18420"/>
        <label>1</label>
    </ligand>
</feature>
<feature type="domain" description="PurM-like N-terminal" evidence="3">
    <location>
        <begin position="30"/>
        <end position="139"/>
    </location>
</feature>
<dbReference type="InterPro" id="IPR036921">
    <property type="entry name" value="PurM-like_N_sf"/>
</dbReference>
<sequence length="325" mass="34406">MGEFELISRYFHAPFANFPNVGRLIETGIGDDCAVLTPLSGRLVISTDTCVSGAHFPVDTSAEMVAARSLGSSVSDLAAMGAEPVGFTLALTLPTINEAWLQAFGSQLYESALAWRIPLIGGDTTKGPLAVTVTVLGRVQDQCLYRHGAAPGEDVWVSGSLGDAAAALSLLGRPDASLTPIERWLYQRYASPQPRLRLGSMLRGIATAAIDISDGLIADLAHICSASNCGALIEEGAIPLSPALLATFSKEEALNCALEGGDDYELCFTAPQSTRDLIQSLSADVALSRIGTLRKESGVSMQRRGEEIRLMTKGGYDHFKESSVT</sequence>
<keyword evidence="2 4" id="KW-0418">Kinase</keyword>
<dbReference type="GO" id="GO:0000287">
    <property type="term" value="F:magnesium ion binding"/>
    <property type="evidence" value="ECO:0007669"/>
    <property type="project" value="UniProtKB-UniRule"/>
</dbReference>
<organism evidence="4 5">
    <name type="scientific">Hahella chejuensis (strain KCTC 2396)</name>
    <dbReference type="NCBI Taxonomy" id="349521"/>
    <lineage>
        <taxon>Bacteria</taxon>
        <taxon>Pseudomonadati</taxon>
        <taxon>Pseudomonadota</taxon>
        <taxon>Gammaproteobacteria</taxon>
        <taxon>Oceanospirillales</taxon>
        <taxon>Hahellaceae</taxon>
        <taxon>Hahella</taxon>
    </lineage>
</organism>
<dbReference type="GO" id="GO:0009228">
    <property type="term" value="P:thiamine biosynthetic process"/>
    <property type="evidence" value="ECO:0007669"/>
    <property type="project" value="UniProtKB-KW"/>
</dbReference>
<dbReference type="HOGENOM" id="CLU_046964_3_0_6"/>
<proteinExistence type="inferred from homology"/>
<name>Q2S9S1_HAHCH</name>
<dbReference type="InterPro" id="IPR036676">
    <property type="entry name" value="PurM-like_C_sf"/>
</dbReference>
<comment type="miscellaneous">
    <text evidence="2">Reaction mechanism of ThiL seems to utilize a direct, inline transfer of the gamma-phosphate of ATP to TMP rather than a phosphorylated enzyme intermediate.</text>
</comment>
<feature type="binding site" evidence="2">
    <location>
        <position position="146"/>
    </location>
    <ligand>
        <name>ATP</name>
        <dbReference type="ChEBI" id="CHEBI:30616"/>
    </ligand>
</feature>
<comment type="caution">
    <text evidence="2">Lacks conserved residue(s) required for the propagation of feature annotation.</text>
</comment>
<keyword evidence="2" id="KW-0479">Metal-binding</keyword>
<feature type="binding site" evidence="2">
    <location>
        <begin position="122"/>
        <end position="123"/>
    </location>
    <ligand>
        <name>ATP</name>
        <dbReference type="ChEBI" id="CHEBI:30616"/>
    </ligand>
</feature>
<feature type="binding site" evidence="2">
    <location>
        <position position="123"/>
    </location>
    <ligand>
        <name>Mg(2+)</name>
        <dbReference type="ChEBI" id="CHEBI:18420"/>
        <label>1</label>
    </ligand>
</feature>
<feature type="binding site" evidence="2">
    <location>
        <position position="32"/>
    </location>
    <ligand>
        <name>Mg(2+)</name>
        <dbReference type="ChEBI" id="CHEBI:18420"/>
        <label>4</label>
    </ligand>
</feature>
<feature type="binding site" evidence="2">
    <location>
        <position position="214"/>
    </location>
    <ligand>
        <name>Mg(2+)</name>
        <dbReference type="ChEBI" id="CHEBI:18420"/>
        <label>5</label>
    </ligand>
</feature>
<comment type="catalytic activity">
    <reaction evidence="2">
        <text>thiamine phosphate + ATP = thiamine diphosphate + ADP</text>
        <dbReference type="Rhea" id="RHEA:15913"/>
        <dbReference type="ChEBI" id="CHEBI:30616"/>
        <dbReference type="ChEBI" id="CHEBI:37575"/>
        <dbReference type="ChEBI" id="CHEBI:58937"/>
        <dbReference type="ChEBI" id="CHEBI:456216"/>
        <dbReference type="EC" id="2.7.4.16"/>
    </reaction>
</comment>
<dbReference type="HAMAP" id="MF_02128">
    <property type="entry name" value="TMP_kinase"/>
    <property type="match status" value="1"/>
</dbReference>
<dbReference type="eggNOG" id="COG0611">
    <property type="taxonomic scope" value="Bacteria"/>
</dbReference>
<dbReference type="GO" id="GO:0009229">
    <property type="term" value="P:thiamine diphosphate biosynthetic process"/>
    <property type="evidence" value="ECO:0007669"/>
    <property type="project" value="UniProtKB-UniRule"/>
</dbReference>
<dbReference type="CDD" id="cd02194">
    <property type="entry name" value="ThiL"/>
    <property type="match status" value="1"/>
</dbReference>
<feature type="binding site" evidence="2">
    <location>
        <position position="211"/>
    </location>
    <ligand>
        <name>Mg(2+)</name>
        <dbReference type="ChEBI" id="CHEBI:18420"/>
        <label>3</label>
    </ligand>
</feature>
<dbReference type="Gene3D" id="3.90.650.10">
    <property type="entry name" value="PurM-like C-terminal domain"/>
    <property type="match status" value="1"/>
</dbReference>
<dbReference type="EC" id="2.7.4.16" evidence="2"/>
<dbReference type="PANTHER" id="PTHR30270">
    <property type="entry name" value="THIAMINE-MONOPHOSPHATE KINASE"/>
    <property type="match status" value="1"/>
</dbReference>
<evidence type="ECO:0000259" key="3">
    <source>
        <dbReference type="Pfam" id="PF00586"/>
    </source>
</evidence>
<evidence type="ECO:0000256" key="2">
    <source>
        <dbReference type="HAMAP-Rule" id="MF_02128"/>
    </source>
</evidence>
<keyword evidence="2" id="KW-0460">Magnesium</keyword>
<keyword evidence="2" id="KW-0067">ATP-binding</keyword>
<feature type="binding site" evidence="2">
    <location>
        <position position="262"/>
    </location>
    <ligand>
        <name>substrate</name>
    </ligand>
</feature>
<comment type="similarity">
    <text evidence="2">Belongs to the thiamine-monophosphate kinase family.</text>
</comment>
<evidence type="ECO:0000313" key="4">
    <source>
        <dbReference type="EMBL" id="ABC32603.1"/>
    </source>
</evidence>
<dbReference type="GO" id="GO:0009030">
    <property type="term" value="F:thiamine-phosphate kinase activity"/>
    <property type="evidence" value="ECO:0007669"/>
    <property type="project" value="UniProtKB-UniRule"/>
</dbReference>